<dbReference type="GO" id="GO:0016491">
    <property type="term" value="F:oxidoreductase activity"/>
    <property type="evidence" value="ECO:0007669"/>
    <property type="project" value="UniProtKB-KW"/>
</dbReference>
<organism evidence="3 4">
    <name type="scientific">Trichodelitschia bisporula</name>
    <dbReference type="NCBI Taxonomy" id="703511"/>
    <lineage>
        <taxon>Eukaryota</taxon>
        <taxon>Fungi</taxon>
        <taxon>Dikarya</taxon>
        <taxon>Ascomycota</taxon>
        <taxon>Pezizomycotina</taxon>
        <taxon>Dothideomycetes</taxon>
        <taxon>Dothideomycetes incertae sedis</taxon>
        <taxon>Phaeotrichales</taxon>
        <taxon>Phaeotrichaceae</taxon>
        <taxon>Trichodelitschia</taxon>
    </lineage>
</organism>
<dbReference type="PANTHER" id="PTHR35870:SF1">
    <property type="entry name" value="PROTEIN, PUTATIVE (AFU_ORTHOLOGUE AFUA_5G03330)-RELATED"/>
    <property type="match status" value="1"/>
</dbReference>
<evidence type="ECO:0000313" key="4">
    <source>
        <dbReference type="Proteomes" id="UP000799640"/>
    </source>
</evidence>
<dbReference type="EMBL" id="ML996690">
    <property type="protein sequence ID" value="KAF2403037.1"/>
    <property type="molecule type" value="Genomic_DNA"/>
</dbReference>
<dbReference type="PANTHER" id="PTHR35870">
    <property type="entry name" value="PROTEIN, PUTATIVE (AFU_ORTHOLOGUE AFUA_5G03330)-RELATED"/>
    <property type="match status" value="1"/>
</dbReference>
<dbReference type="OrthoDB" id="10004862at2759"/>
<proteinExistence type="predicted"/>
<dbReference type="InterPro" id="IPR025337">
    <property type="entry name" value="Questin_oxidase-like"/>
</dbReference>
<dbReference type="AlphaFoldDB" id="A0A6G1I4Q4"/>
<evidence type="ECO:0008006" key="5">
    <source>
        <dbReference type="Google" id="ProtNLM"/>
    </source>
</evidence>
<name>A0A6G1I4Q4_9PEZI</name>
<feature type="region of interest" description="Disordered" evidence="2">
    <location>
        <begin position="1"/>
        <end position="30"/>
    </location>
</feature>
<evidence type="ECO:0000313" key="3">
    <source>
        <dbReference type="EMBL" id="KAF2403037.1"/>
    </source>
</evidence>
<sequence length="435" mass="47215">MTSVSPSPTHFNLTNAPGASPPFRTPPEGSLETASKLLQENHERFHIFFNEDGFHNHIAHHLATLHALGASTSQLQSAFSNNTSYQWRLKPATQDLSNPDTFAKTLGSNDDYASYLRFFEAYLSTHSVPNTLSTYLFTHTPQANDLLVRLVSGLLHPLLHLGFALRTAQPALTAEALAMAAVHDNWMGKLLLPAEERAASTNAASTPAFLALVDEMRTDPTIASAPHWSDGNKIRDGLLGRAAEPTIAGLARWRVAPTEEAVAKATAQVLDGTAWLTLGAQREGKAPRMDFFLIHGVNAAGVWAPVLLGRGLGREIKVKDRARLCEWIGRVAILNYLARGAPEPRLEAVEGWGTGDGWDSVLERACELPDDGHAAKVVRALREGEDICKGVEGGKMEGKWLKGAALLVDSVEGHEDRWVRGAGFKEAWEGVPAKL</sequence>
<evidence type="ECO:0000256" key="2">
    <source>
        <dbReference type="SAM" id="MobiDB-lite"/>
    </source>
</evidence>
<feature type="compositionally biased region" description="Polar residues" evidence="2">
    <location>
        <begin position="1"/>
        <end position="17"/>
    </location>
</feature>
<reference evidence="3" key="1">
    <citation type="journal article" date="2020" name="Stud. Mycol.">
        <title>101 Dothideomycetes genomes: a test case for predicting lifestyles and emergence of pathogens.</title>
        <authorList>
            <person name="Haridas S."/>
            <person name="Albert R."/>
            <person name="Binder M."/>
            <person name="Bloem J."/>
            <person name="Labutti K."/>
            <person name="Salamov A."/>
            <person name="Andreopoulos B."/>
            <person name="Baker S."/>
            <person name="Barry K."/>
            <person name="Bills G."/>
            <person name="Bluhm B."/>
            <person name="Cannon C."/>
            <person name="Castanera R."/>
            <person name="Culley D."/>
            <person name="Daum C."/>
            <person name="Ezra D."/>
            <person name="Gonzalez J."/>
            <person name="Henrissat B."/>
            <person name="Kuo A."/>
            <person name="Liang C."/>
            <person name="Lipzen A."/>
            <person name="Lutzoni F."/>
            <person name="Magnuson J."/>
            <person name="Mondo S."/>
            <person name="Nolan M."/>
            <person name="Ohm R."/>
            <person name="Pangilinan J."/>
            <person name="Park H.-J."/>
            <person name="Ramirez L."/>
            <person name="Alfaro M."/>
            <person name="Sun H."/>
            <person name="Tritt A."/>
            <person name="Yoshinaga Y."/>
            <person name="Zwiers L.-H."/>
            <person name="Turgeon B."/>
            <person name="Goodwin S."/>
            <person name="Spatafora J."/>
            <person name="Crous P."/>
            <person name="Grigoriev I."/>
        </authorList>
    </citation>
    <scope>NUCLEOTIDE SEQUENCE</scope>
    <source>
        <strain evidence="3">CBS 262.69</strain>
    </source>
</reference>
<gene>
    <name evidence="3" type="ORF">EJ06DRAFT_472094</name>
</gene>
<dbReference type="Pfam" id="PF14027">
    <property type="entry name" value="Questin_oxidase"/>
    <property type="match status" value="1"/>
</dbReference>
<accession>A0A6G1I4Q4</accession>
<dbReference type="Proteomes" id="UP000799640">
    <property type="component" value="Unassembled WGS sequence"/>
</dbReference>
<protein>
    <recommendedName>
        <fullName evidence="5">HypA-like protein</fullName>
    </recommendedName>
</protein>
<keyword evidence="1" id="KW-0560">Oxidoreductase</keyword>
<keyword evidence="4" id="KW-1185">Reference proteome</keyword>
<evidence type="ECO:0000256" key="1">
    <source>
        <dbReference type="ARBA" id="ARBA00023002"/>
    </source>
</evidence>